<organism evidence="1 2">
    <name type="scientific">Clavibacter michiganensis</name>
    <dbReference type="NCBI Taxonomy" id="28447"/>
    <lineage>
        <taxon>Bacteria</taxon>
        <taxon>Bacillati</taxon>
        <taxon>Actinomycetota</taxon>
        <taxon>Actinomycetes</taxon>
        <taxon>Micrococcales</taxon>
        <taxon>Microbacteriaceae</taxon>
        <taxon>Clavibacter</taxon>
    </lineage>
</organism>
<dbReference type="EMBL" id="PSXY01000011">
    <property type="protein sequence ID" value="PPF67801.1"/>
    <property type="molecule type" value="Genomic_DNA"/>
</dbReference>
<evidence type="ECO:0000313" key="2">
    <source>
        <dbReference type="Proteomes" id="UP000239241"/>
    </source>
</evidence>
<dbReference type="AlphaFoldDB" id="A0A2S5VTT6"/>
<evidence type="ECO:0000313" key="1">
    <source>
        <dbReference type="EMBL" id="PPF67801.1"/>
    </source>
</evidence>
<comment type="caution">
    <text evidence="1">The sequence shown here is derived from an EMBL/GenBank/DDBJ whole genome shotgun (WGS) entry which is preliminary data.</text>
</comment>
<reference evidence="1 2" key="1">
    <citation type="submission" date="2018-02" db="EMBL/GenBank/DDBJ databases">
        <title>Bacteriophage NCPPB3778 and a type I-E CRISPR drive the evolution of the US Biological Select Agent, Rathayibacter toxicus.</title>
        <authorList>
            <person name="Davis E.W.II."/>
            <person name="Tabima J.F."/>
            <person name="Weisberg A.J."/>
            <person name="Lopes L.D."/>
            <person name="Wiseman M.S."/>
            <person name="Wiseman M.S."/>
            <person name="Pupko T."/>
            <person name="Belcher M.S."/>
            <person name="Sechler A.J."/>
            <person name="Tancos M.A."/>
            <person name="Schroeder B.K."/>
            <person name="Murray T.D."/>
            <person name="Luster D.G."/>
            <person name="Schneider W.L."/>
            <person name="Rogers E."/>
            <person name="Andreote F.D."/>
            <person name="Grunwald N.J."/>
            <person name="Putnam M.L."/>
            <person name="Chang J.H."/>
        </authorList>
    </citation>
    <scope>NUCLEOTIDE SEQUENCE [LARGE SCALE GENOMIC DNA]</scope>
    <source>
        <strain evidence="1 2">AY1B3</strain>
    </source>
</reference>
<dbReference type="Proteomes" id="UP000239241">
    <property type="component" value="Unassembled WGS sequence"/>
</dbReference>
<gene>
    <name evidence="1" type="ORF">C5E16_08375</name>
</gene>
<dbReference type="SUPFAM" id="SSF53756">
    <property type="entry name" value="UDP-Glycosyltransferase/glycogen phosphorylase"/>
    <property type="match status" value="1"/>
</dbReference>
<proteinExistence type="predicted"/>
<sequence>MQSTQAVEFLGQLPSDFIVHETPDRTLREVSARGKQLGARRIIVPDGDQQLLAALMRVGRNLPHVTLLVMREPDVRFPAGPMPVMRQGVKLTTMHALRLRQSARVTVLKSALWSGKSSFQVANDPVTLSASREDMDRLRGDWGMSPSRRWFAILGAITERKNLPLIAEAYSRVADERTGILIAGAVDAVEMARAKPSLDDARERGGAVMIVNRMLTDVELDAAVTLAHCVVLAHSNEGPSGILGKAVMSGTRLLTAGALSLKGDAAKVPGSATWCELTTKAIAHDLEFATSKSAPEPALDMGSSRFTAALL</sequence>
<dbReference type="Gene3D" id="3.40.50.2000">
    <property type="entry name" value="Glycogen Phosphorylase B"/>
    <property type="match status" value="1"/>
</dbReference>
<protein>
    <recommendedName>
        <fullName evidence="3">Glycosyltransferase</fullName>
    </recommendedName>
</protein>
<name>A0A2S5VTT6_9MICO</name>
<evidence type="ECO:0008006" key="3">
    <source>
        <dbReference type="Google" id="ProtNLM"/>
    </source>
</evidence>
<accession>A0A2S5VTT6</accession>